<sequence length="110" mass="12193">MILVPYRPQSQGDNPPKIKTLPNALHFGLPGAARIARNVKACVDTFAERWNIPSAALYIGLWSSLYCEWMMKGLAADPNVPCKKPVAVNAAKAYEMFDYAVEKDLVLLEV</sequence>
<gene>
    <name evidence="1" type="ORF">FOMPIDRAFT_1056463</name>
</gene>
<evidence type="ECO:0000313" key="2">
    <source>
        <dbReference type="Proteomes" id="UP000015241"/>
    </source>
</evidence>
<dbReference type="HOGENOM" id="CLU_2171097_0_0_1"/>
<protein>
    <submittedName>
        <fullName evidence="1">Uncharacterized protein</fullName>
    </submittedName>
</protein>
<name>S8F1J3_FOMSC</name>
<dbReference type="InterPro" id="IPR036291">
    <property type="entry name" value="NAD(P)-bd_dom_sf"/>
</dbReference>
<organism evidence="1 2">
    <name type="scientific">Fomitopsis schrenkii</name>
    <name type="common">Brown rot fungus</name>
    <dbReference type="NCBI Taxonomy" id="2126942"/>
    <lineage>
        <taxon>Eukaryota</taxon>
        <taxon>Fungi</taxon>
        <taxon>Dikarya</taxon>
        <taxon>Basidiomycota</taxon>
        <taxon>Agaricomycotina</taxon>
        <taxon>Agaricomycetes</taxon>
        <taxon>Polyporales</taxon>
        <taxon>Fomitopsis</taxon>
    </lineage>
</organism>
<dbReference type="EMBL" id="KE504323">
    <property type="protein sequence ID" value="EPS92889.1"/>
    <property type="molecule type" value="Genomic_DNA"/>
</dbReference>
<dbReference type="OrthoDB" id="64915at2759"/>
<proteinExistence type="predicted"/>
<dbReference type="Proteomes" id="UP000015241">
    <property type="component" value="Unassembled WGS sequence"/>
</dbReference>
<dbReference type="STRING" id="743788.S8F1J3"/>
<keyword evidence="2" id="KW-1185">Reference proteome</keyword>
<dbReference type="InParanoid" id="S8F1J3"/>
<dbReference type="AlphaFoldDB" id="S8F1J3"/>
<dbReference type="Gene3D" id="3.40.50.720">
    <property type="entry name" value="NAD(P)-binding Rossmann-like Domain"/>
    <property type="match status" value="1"/>
</dbReference>
<accession>S8F1J3</accession>
<dbReference type="SUPFAM" id="SSF51735">
    <property type="entry name" value="NAD(P)-binding Rossmann-fold domains"/>
    <property type="match status" value="1"/>
</dbReference>
<evidence type="ECO:0000313" key="1">
    <source>
        <dbReference type="EMBL" id="EPS92889.1"/>
    </source>
</evidence>
<reference evidence="1 2" key="1">
    <citation type="journal article" date="2012" name="Science">
        <title>The Paleozoic origin of enzymatic lignin decomposition reconstructed from 31 fungal genomes.</title>
        <authorList>
            <person name="Floudas D."/>
            <person name="Binder M."/>
            <person name="Riley R."/>
            <person name="Barry K."/>
            <person name="Blanchette R.A."/>
            <person name="Henrissat B."/>
            <person name="Martinez A.T."/>
            <person name="Otillar R."/>
            <person name="Spatafora J.W."/>
            <person name="Yadav J.S."/>
            <person name="Aerts A."/>
            <person name="Benoit I."/>
            <person name="Boyd A."/>
            <person name="Carlson A."/>
            <person name="Copeland A."/>
            <person name="Coutinho P.M."/>
            <person name="de Vries R.P."/>
            <person name="Ferreira P."/>
            <person name="Findley K."/>
            <person name="Foster B."/>
            <person name="Gaskell J."/>
            <person name="Glotzer D."/>
            <person name="Gorecki P."/>
            <person name="Heitman J."/>
            <person name="Hesse C."/>
            <person name="Hori C."/>
            <person name="Igarashi K."/>
            <person name="Jurgens J.A."/>
            <person name="Kallen N."/>
            <person name="Kersten P."/>
            <person name="Kohler A."/>
            <person name="Kuees U."/>
            <person name="Kumar T.K.A."/>
            <person name="Kuo A."/>
            <person name="LaButti K."/>
            <person name="Larrondo L.F."/>
            <person name="Lindquist E."/>
            <person name="Ling A."/>
            <person name="Lombard V."/>
            <person name="Lucas S."/>
            <person name="Lundell T."/>
            <person name="Martin R."/>
            <person name="McLaughlin D.J."/>
            <person name="Morgenstern I."/>
            <person name="Morin E."/>
            <person name="Murat C."/>
            <person name="Nagy L.G."/>
            <person name="Nolan M."/>
            <person name="Ohm R.A."/>
            <person name="Patyshakuliyeva A."/>
            <person name="Rokas A."/>
            <person name="Ruiz-Duenas F.J."/>
            <person name="Sabat G."/>
            <person name="Salamov A."/>
            <person name="Samejima M."/>
            <person name="Schmutz J."/>
            <person name="Slot J.C."/>
            <person name="St John F."/>
            <person name="Stenlid J."/>
            <person name="Sun H."/>
            <person name="Sun S."/>
            <person name="Syed K."/>
            <person name="Tsang A."/>
            <person name="Wiebenga A."/>
            <person name="Young D."/>
            <person name="Pisabarro A."/>
            <person name="Eastwood D.C."/>
            <person name="Martin F."/>
            <person name="Cullen D."/>
            <person name="Grigoriev I.V."/>
            <person name="Hibbett D.S."/>
        </authorList>
    </citation>
    <scope>NUCLEOTIDE SEQUENCE</scope>
    <source>
        <strain evidence="2">FP-58527</strain>
    </source>
</reference>